<accession>A0A5Q0HAS7</accession>
<dbReference type="KEGG" id="ssyi:EKG83_41435"/>
<protein>
    <submittedName>
        <fullName evidence="3">ABC transporter substrate-binding protein</fullName>
    </submittedName>
</protein>
<dbReference type="PANTHER" id="PTHR30290:SF82">
    <property type="entry name" value="ABC-TYPE DIPEPTIDE_OLIGOPEPTIDE TRANSPORT SYSTEM, PERIPLASMIC COMPONENT"/>
    <property type="match status" value="1"/>
</dbReference>
<dbReference type="Pfam" id="PF00496">
    <property type="entry name" value="SBP_bac_5"/>
    <property type="match status" value="1"/>
</dbReference>
<dbReference type="InterPro" id="IPR039424">
    <property type="entry name" value="SBP_5"/>
</dbReference>
<dbReference type="PROSITE" id="PS51257">
    <property type="entry name" value="PROKAR_LIPOPROTEIN"/>
    <property type="match status" value="1"/>
</dbReference>
<feature type="domain" description="Solute-binding protein family 5" evidence="2">
    <location>
        <begin position="85"/>
        <end position="457"/>
    </location>
</feature>
<evidence type="ECO:0000259" key="2">
    <source>
        <dbReference type="Pfam" id="PF00496"/>
    </source>
</evidence>
<gene>
    <name evidence="3" type="ORF">EKG83_41435</name>
</gene>
<reference evidence="4" key="1">
    <citation type="journal article" date="2021" name="Curr. Microbiol.">
        <title>Complete genome of nocamycin-producing strain Saccharothrix syringae NRRL B-16468 reveals the biosynthetic potential for secondary metabolites.</title>
        <authorList>
            <person name="Mo X."/>
            <person name="Yang S."/>
        </authorList>
    </citation>
    <scope>NUCLEOTIDE SEQUENCE [LARGE SCALE GENOMIC DNA]</scope>
    <source>
        <strain evidence="4">ATCC 51364 / DSM 43886 / JCM 6844 / KCTC 9398 / NBRC 14523 / NRRL B-16468 / INA 2240</strain>
    </source>
</reference>
<dbReference type="AlphaFoldDB" id="A0A5Q0HAS7"/>
<evidence type="ECO:0000313" key="4">
    <source>
        <dbReference type="Proteomes" id="UP000325787"/>
    </source>
</evidence>
<dbReference type="GO" id="GO:0015833">
    <property type="term" value="P:peptide transport"/>
    <property type="evidence" value="ECO:0007669"/>
    <property type="project" value="TreeGrafter"/>
</dbReference>
<dbReference type="InterPro" id="IPR030678">
    <property type="entry name" value="Peptide/Ni-bd"/>
</dbReference>
<dbReference type="PIRSF" id="PIRSF002741">
    <property type="entry name" value="MppA"/>
    <property type="match status" value="1"/>
</dbReference>
<dbReference type="GO" id="GO:0043190">
    <property type="term" value="C:ATP-binding cassette (ABC) transporter complex"/>
    <property type="evidence" value="ECO:0007669"/>
    <property type="project" value="InterPro"/>
</dbReference>
<keyword evidence="1" id="KW-0732">Signal</keyword>
<dbReference type="CDD" id="cd08509">
    <property type="entry name" value="PBP2_TmCBP_oligosaccharides_like"/>
    <property type="match status" value="1"/>
</dbReference>
<feature type="chain" id="PRO_5038460188" evidence="1">
    <location>
        <begin position="28"/>
        <end position="563"/>
    </location>
</feature>
<dbReference type="InterPro" id="IPR000914">
    <property type="entry name" value="SBP_5_dom"/>
</dbReference>
<dbReference type="Gene3D" id="3.10.105.10">
    <property type="entry name" value="Dipeptide-binding Protein, Domain 3"/>
    <property type="match status" value="1"/>
</dbReference>
<dbReference type="SUPFAM" id="SSF53850">
    <property type="entry name" value="Periplasmic binding protein-like II"/>
    <property type="match status" value="1"/>
</dbReference>
<feature type="signal peptide" evidence="1">
    <location>
        <begin position="1"/>
        <end position="27"/>
    </location>
</feature>
<evidence type="ECO:0000256" key="1">
    <source>
        <dbReference type="SAM" id="SignalP"/>
    </source>
</evidence>
<proteinExistence type="predicted"/>
<dbReference type="RefSeq" id="WP_051766329.1">
    <property type="nucleotide sequence ID" value="NZ_CP034550.1"/>
</dbReference>
<keyword evidence="4" id="KW-1185">Reference proteome</keyword>
<dbReference type="GO" id="GO:1904680">
    <property type="term" value="F:peptide transmembrane transporter activity"/>
    <property type="evidence" value="ECO:0007669"/>
    <property type="project" value="TreeGrafter"/>
</dbReference>
<name>A0A5Q0HAS7_SACSY</name>
<dbReference type="Proteomes" id="UP000325787">
    <property type="component" value="Chromosome"/>
</dbReference>
<dbReference type="PANTHER" id="PTHR30290">
    <property type="entry name" value="PERIPLASMIC BINDING COMPONENT OF ABC TRANSPORTER"/>
    <property type="match status" value="1"/>
</dbReference>
<evidence type="ECO:0000313" key="3">
    <source>
        <dbReference type="EMBL" id="QFZ23045.1"/>
    </source>
</evidence>
<dbReference type="GO" id="GO:0042597">
    <property type="term" value="C:periplasmic space"/>
    <property type="evidence" value="ECO:0007669"/>
    <property type="project" value="UniProtKB-ARBA"/>
</dbReference>
<dbReference type="Gene3D" id="3.90.76.10">
    <property type="entry name" value="Dipeptide-binding Protein, Domain 1"/>
    <property type="match status" value="1"/>
</dbReference>
<dbReference type="OrthoDB" id="9764591at2"/>
<organism evidence="3 4">
    <name type="scientific">Saccharothrix syringae</name>
    <name type="common">Nocardiopsis syringae</name>
    <dbReference type="NCBI Taxonomy" id="103733"/>
    <lineage>
        <taxon>Bacteria</taxon>
        <taxon>Bacillati</taxon>
        <taxon>Actinomycetota</taxon>
        <taxon>Actinomycetes</taxon>
        <taxon>Pseudonocardiales</taxon>
        <taxon>Pseudonocardiaceae</taxon>
        <taxon>Saccharothrix</taxon>
    </lineage>
</organism>
<dbReference type="Gene3D" id="3.40.190.10">
    <property type="entry name" value="Periplasmic binding protein-like II"/>
    <property type="match status" value="1"/>
</dbReference>
<dbReference type="EMBL" id="CP034550">
    <property type="protein sequence ID" value="QFZ23045.1"/>
    <property type="molecule type" value="Genomic_DNA"/>
</dbReference>
<sequence length="563" mass="61306">MFLKAKRFFRARTAAAGLAAVAVLATACGGGSNNAGSENADTLVVYTGQSGDWQVNFNPFSPTMLEGPGTIFEPLFFFNNVRDVEPRPRLGKTFTWNADGTKLDVELRDDAKWTDGEKFTAEDVVFTLDMVKNNPSMNGTGYKGTATAVDDTHVSITFAEPSYMEGPQVLGRIYIVPRHKWKDLATPATDVIREPVGTGPFQLADFKAQAFTLKANPGYWGGEPALKNIRYVALSGNQSGEAALRQGQIDWQTGPVPDMANIEKNYPGYKGITVPLNQVALFTCSNAELGCQGPQTDVAVRKAIYYAINRTQINQLAFENTASEISPGFALVERDKAVVSTKLQERTAPMQPDTAKATALLEGAGYAKGADGIYAKDGKPVSMTLKVVAGWTDYITAVETMAQQLQQVGIKVTAQQVSWNEWSDARGRGQYELLIDSLHQGPAPDPFYNASYFFSTATTAKVGEVANPNFARFSNPAVDQALTSLKGVDPEDDAARQPYFDTIQTEIEKSIPYIPVLTGGTTSEYNAKKFTGWPSEDDLYAFPAVWARPEHSEIFLKLKPAGQ</sequence>